<organism evidence="2 3">
    <name type="scientific">Escherichia phage HC13</name>
    <dbReference type="NCBI Taxonomy" id="2912291"/>
    <lineage>
        <taxon>Viruses</taxon>
        <taxon>Duplodnaviria</taxon>
        <taxon>Heunggongvirae</taxon>
        <taxon>Uroviricota</taxon>
        <taxon>Caudoviricetes</taxon>
        <taxon>Autographivirales</taxon>
        <taxon>Autotranscriptaviridae</taxon>
        <taxon>Studiervirinae</taxon>
        <taxon>Kayfunavirus</taxon>
        <taxon>Kayfunavirus HC13</taxon>
    </lineage>
</organism>
<dbReference type="InterPro" id="IPR021671">
    <property type="entry name" value="PD(D/E)XK_Endonuc"/>
</dbReference>
<reference evidence="2" key="1">
    <citation type="submission" date="2021-11" db="EMBL/GenBank/DDBJ databases">
        <title>The TAILOR 12: Case summaries of 12 patient that have undergone phage therapy for multidrug-resistant infections.</title>
        <authorList>
            <person name="Green S."/>
            <person name="Terwilliger A."/>
            <person name="Clark J."/>
            <person name="Salazar K."/>
            <person name="Maresso A."/>
        </authorList>
    </citation>
    <scope>NUCLEOTIDE SEQUENCE</scope>
</reference>
<evidence type="ECO:0000313" key="3">
    <source>
        <dbReference type="Proteomes" id="UP001056018"/>
    </source>
</evidence>
<proteinExistence type="predicted"/>
<dbReference type="Pfam" id="PF11645">
    <property type="entry name" value="PDDEXK_5"/>
    <property type="match status" value="1"/>
</dbReference>
<keyword evidence="3" id="KW-1185">Reference proteome</keyword>
<dbReference type="Gene3D" id="3.40.1350.10">
    <property type="match status" value="1"/>
</dbReference>
<protein>
    <recommendedName>
        <fullName evidence="1">PD(D/E)XK endonuclease domain-containing protein</fullName>
    </recommendedName>
</protein>
<name>A0A9E7M8A0_9CAUD</name>
<gene>
    <name evidence="2" type="ORF">HC13_0026</name>
</gene>
<dbReference type="InterPro" id="IPR011856">
    <property type="entry name" value="tRNA_endonuc-like_dom_sf"/>
</dbReference>
<feature type="domain" description="PD(D/E)XK endonuclease" evidence="1">
    <location>
        <begin position="15"/>
        <end position="124"/>
    </location>
</feature>
<dbReference type="Proteomes" id="UP001056018">
    <property type="component" value="Segment"/>
</dbReference>
<evidence type="ECO:0000259" key="1">
    <source>
        <dbReference type="Pfam" id="PF11645"/>
    </source>
</evidence>
<evidence type="ECO:0000313" key="2">
    <source>
        <dbReference type="EMBL" id="URY99508.1"/>
    </source>
</evidence>
<dbReference type="EMBL" id="OL362276">
    <property type="protein sequence ID" value="URY99508.1"/>
    <property type="molecule type" value="Genomic_DNA"/>
</dbReference>
<dbReference type="GO" id="GO:0003676">
    <property type="term" value="F:nucleic acid binding"/>
    <property type="evidence" value="ECO:0007669"/>
    <property type="project" value="InterPro"/>
</dbReference>
<sequence>MDQRGKNAIDGKSLHYTGAASELYASYRLTAMGHQVFLPAFTQSKADLVVDINGTLMRVQVKTGTKLKNCNSIQVRLGGCGKPTYSPGDIDLLAVVYQDLLWLIPFTEEVRVKTSMCINLTSDKKYGQFKQEKTNGYY</sequence>
<accession>A0A9E7M8A0</accession>